<dbReference type="Pfam" id="PF00392">
    <property type="entry name" value="GntR"/>
    <property type="match status" value="1"/>
</dbReference>
<sequence length="460" mass="49669">MKDTWKPDLQGLSGPVYRQIADALTGDIKSGQLGAGTCLPPHRALAFELGVTVGTVTRAFGEVARAGLIEADGRRGSRVIAGFQRQPEEDVETSILDLRGHQTPLPDFGDRVRRVLMETALDPEFGTTIAYEAGPGRNEHREAGAFWLGEMTSSDVDPARVVVCNGAQHALLCALLVTCRAGERIATERLTYAGLKSVASALGLILVPVEIDDEGLVPESFDKVCRHEPIRVLVTVADLHNPTTSTQTEDRRRQIATVAKRHSVTVIEDVAYAGLTEKPLPSIAHIAGGESMRFAGLSKTLGPGLRIGYLEAPASQINVLAGALRATSWMASPIQADLASRLIQCGAAADILRDNREELSVRNEVVTSILSDFDVRTSATSPHVWLKLPDPWTREGFQSWARHSDLLALTAESFSVSRDCPDHAVRFSIGAAPSRDTLAKHMRAIANALRNPYSLNETPA</sequence>
<keyword evidence="8" id="KW-1185">Reference proteome</keyword>
<evidence type="ECO:0000259" key="6">
    <source>
        <dbReference type="PROSITE" id="PS50949"/>
    </source>
</evidence>
<dbReference type="PANTHER" id="PTHR46577">
    <property type="entry name" value="HTH-TYPE TRANSCRIPTIONAL REGULATORY PROTEIN GABR"/>
    <property type="match status" value="1"/>
</dbReference>
<dbReference type="Proteomes" id="UP000188174">
    <property type="component" value="Chromosome"/>
</dbReference>
<dbReference type="InterPro" id="IPR000524">
    <property type="entry name" value="Tscrpt_reg_HTH_GntR"/>
</dbReference>
<dbReference type="SUPFAM" id="SSF46785">
    <property type="entry name" value="Winged helix' DNA-binding domain"/>
    <property type="match status" value="1"/>
</dbReference>
<dbReference type="InterPro" id="IPR036390">
    <property type="entry name" value="WH_DNA-bd_sf"/>
</dbReference>
<dbReference type="PANTHER" id="PTHR46577:SF1">
    <property type="entry name" value="HTH-TYPE TRANSCRIPTIONAL REGULATORY PROTEIN GABR"/>
    <property type="match status" value="1"/>
</dbReference>
<feature type="domain" description="HTH gntR-type" evidence="6">
    <location>
        <begin position="14"/>
        <end position="82"/>
    </location>
</feature>
<evidence type="ECO:0000256" key="3">
    <source>
        <dbReference type="ARBA" id="ARBA00023015"/>
    </source>
</evidence>
<keyword evidence="5" id="KW-0804">Transcription</keyword>
<keyword evidence="4" id="KW-0238">DNA-binding</keyword>
<dbReference type="InterPro" id="IPR036388">
    <property type="entry name" value="WH-like_DNA-bd_sf"/>
</dbReference>
<proteinExistence type="inferred from homology"/>
<evidence type="ECO:0000313" key="7">
    <source>
        <dbReference type="EMBL" id="AQQ05348.1"/>
    </source>
</evidence>
<organism evidence="7 8">
    <name type="scientific">Roseibium algicola</name>
    <dbReference type="NCBI Taxonomy" id="2857014"/>
    <lineage>
        <taxon>Bacteria</taxon>
        <taxon>Pseudomonadati</taxon>
        <taxon>Pseudomonadota</taxon>
        <taxon>Alphaproteobacteria</taxon>
        <taxon>Hyphomicrobiales</taxon>
        <taxon>Stappiaceae</taxon>
        <taxon>Roseibium</taxon>
    </lineage>
</organism>
<accession>A0ABN4X0M9</accession>
<dbReference type="Gene3D" id="3.40.640.10">
    <property type="entry name" value="Type I PLP-dependent aspartate aminotransferase-like (Major domain)"/>
    <property type="match status" value="1"/>
</dbReference>
<dbReference type="CDD" id="cd00609">
    <property type="entry name" value="AAT_like"/>
    <property type="match status" value="1"/>
</dbReference>
<comment type="similarity">
    <text evidence="1">In the C-terminal section; belongs to the class-I pyridoxal-phosphate-dependent aminotransferase family.</text>
</comment>
<keyword evidence="2" id="KW-0663">Pyridoxal phosphate</keyword>
<evidence type="ECO:0000256" key="5">
    <source>
        <dbReference type="ARBA" id="ARBA00023163"/>
    </source>
</evidence>
<dbReference type="SMART" id="SM00345">
    <property type="entry name" value="HTH_GNTR"/>
    <property type="match status" value="1"/>
</dbReference>
<dbReference type="InterPro" id="IPR015421">
    <property type="entry name" value="PyrdxlP-dep_Trfase_major"/>
</dbReference>
<evidence type="ECO:0000256" key="4">
    <source>
        <dbReference type="ARBA" id="ARBA00023125"/>
    </source>
</evidence>
<evidence type="ECO:0000256" key="2">
    <source>
        <dbReference type="ARBA" id="ARBA00022898"/>
    </source>
</evidence>
<dbReference type="CDD" id="cd07377">
    <property type="entry name" value="WHTH_GntR"/>
    <property type="match status" value="1"/>
</dbReference>
<reference evidence="7 8" key="1">
    <citation type="submission" date="2017-02" db="EMBL/GenBank/DDBJ databases">
        <authorList>
            <person name="Jeong S."/>
        </authorList>
    </citation>
    <scope>NUCLEOTIDE SEQUENCE [LARGE SCALE GENOMIC DNA]</scope>
    <source>
        <strain evidence="7 8">RMAR6-6</strain>
    </source>
</reference>
<dbReference type="PROSITE" id="PS50949">
    <property type="entry name" value="HTH_GNTR"/>
    <property type="match status" value="1"/>
</dbReference>
<dbReference type="InterPro" id="IPR004839">
    <property type="entry name" value="Aminotransferase_I/II_large"/>
</dbReference>
<dbReference type="Gene3D" id="1.10.10.10">
    <property type="entry name" value="Winged helix-like DNA-binding domain superfamily/Winged helix DNA-binding domain"/>
    <property type="match status" value="1"/>
</dbReference>
<dbReference type="EMBL" id="CP019630">
    <property type="protein sequence ID" value="AQQ05348.1"/>
    <property type="molecule type" value="Genomic_DNA"/>
</dbReference>
<gene>
    <name evidence="7" type="ORF">B0E33_18655</name>
</gene>
<dbReference type="RefSeq" id="WP_077292021.1">
    <property type="nucleotide sequence ID" value="NZ_CP019630.1"/>
</dbReference>
<evidence type="ECO:0000313" key="8">
    <source>
        <dbReference type="Proteomes" id="UP000188174"/>
    </source>
</evidence>
<name>A0ABN4X0M9_9HYPH</name>
<dbReference type="InterPro" id="IPR051446">
    <property type="entry name" value="HTH_trans_reg/aminotransferase"/>
</dbReference>
<dbReference type="InterPro" id="IPR015424">
    <property type="entry name" value="PyrdxlP-dep_Trfase"/>
</dbReference>
<dbReference type="SUPFAM" id="SSF53383">
    <property type="entry name" value="PLP-dependent transferases"/>
    <property type="match status" value="1"/>
</dbReference>
<dbReference type="Gene3D" id="3.90.1150.10">
    <property type="entry name" value="Aspartate Aminotransferase, domain 1"/>
    <property type="match status" value="1"/>
</dbReference>
<protein>
    <recommendedName>
        <fullName evidence="6">HTH gntR-type domain-containing protein</fullName>
    </recommendedName>
</protein>
<dbReference type="InterPro" id="IPR015422">
    <property type="entry name" value="PyrdxlP-dep_Trfase_small"/>
</dbReference>
<dbReference type="Pfam" id="PF00155">
    <property type="entry name" value="Aminotran_1_2"/>
    <property type="match status" value="1"/>
</dbReference>
<evidence type="ECO:0000256" key="1">
    <source>
        <dbReference type="ARBA" id="ARBA00005384"/>
    </source>
</evidence>
<keyword evidence="3" id="KW-0805">Transcription regulation</keyword>